<dbReference type="EMBL" id="JACASE010000007">
    <property type="protein sequence ID" value="KAF6447840.1"/>
    <property type="molecule type" value="Genomic_DNA"/>
</dbReference>
<protein>
    <submittedName>
        <fullName evidence="1">Uncharacterized protein</fullName>
    </submittedName>
</protein>
<dbReference type="AlphaFoldDB" id="A0A7J8FJR7"/>
<dbReference type="Proteomes" id="UP000593571">
    <property type="component" value="Unassembled WGS sequence"/>
</dbReference>
<accession>A0A7J8FJR7</accession>
<gene>
    <name evidence="1" type="ORF">HJG63_012174</name>
</gene>
<name>A0A7J8FJR7_ROUAE</name>
<sequence>MSCPDRFSYAQWEVGTGTHLQKMMKHQFPGGQSPVSVEGRGVEDIQTRILFLPKLISPPHAVSSSHEPSHVFIKHYLMLNYSDMKLKTPRPKQIWPLVSRTASFSFALLANLSTVRLAKGALGWKVPWREMLGGGILWIHFVSSVAAEWWLPTKAFTDSVLSMTHKSIFPSLADFL</sequence>
<evidence type="ECO:0000313" key="2">
    <source>
        <dbReference type="Proteomes" id="UP000593571"/>
    </source>
</evidence>
<evidence type="ECO:0000313" key="1">
    <source>
        <dbReference type="EMBL" id="KAF6447840.1"/>
    </source>
</evidence>
<organism evidence="1 2">
    <name type="scientific">Rousettus aegyptiacus</name>
    <name type="common">Egyptian fruit bat</name>
    <name type="synonym">Pteropus aegyptiacus</name>
    <dbReference type="NCBI Taxonomy" id="9407"/>
    <lineage>
        <taxon>Eukaryota</taxon>
        <taxon>Metazoa</taxon>
        <taxon>Chordata</taxon>
        <taxon>Craniata</taxon>
        <taxon>Vertebrata</taxon>
        <taxon>Euteleostomi</taxon>
        <taxon>Mammalia</taxon>
        <taxon>Eutheria</taxon>
        <taxon>Laurasiatheria</taxon>
        <taxon>Chiroptera</taxon>
        <taxon>Yinpterochiroptera</taxon>
        <taxon>Pteropodoidea</taxon>
        <taxon>Pteropodidae</taxon>
        <taxon>Rousettinae</taxon>
        <taxon>Rousettus</taxon>
    </lineage>
</organism>
<proteinExistence type="predicted"/>
<comment type="caution">
    <text evidence="1">The sequence shown here is derived from an EMBL/GenBank/DDBJ whole genome shotgun (WGS) entry which is preliminary data.</text>
</comment>
<keyword evidence="2" id="KW-1185">Reference proteome</keyword>
<reference evidence="1 2" key="1">
    <citation type="journal article" date="2020" name="Nature">
        <title>Six reference-quality genomes reveal evolution of bat adaptations.</title>
        <authorList>
            <person name="Jebb D."/>
            <person name="Huang Z."/>
            <person name="Pippel M."/>
            <person name="Hughes G.M."/>
            <person name="Lavrichenko K."/>
            <person name="Devanna P."/>
            <person name="Winkler S."/>
            <person name="Jermiin L.S."/>
            <person name="Skirmuntt E.C."/>
            <person name="Katzourakis A."/>
            <person name="Burkitt-Gray L."/>
            <person name="Ray D.A."/>
            <person name="Sullivan K.A.M."/>
            <person name="Roscito J.G."/>
            <person name="Kirilenko B.M."/>
            <person name="Davalos L.M."/>
            <person name="Corthals A.P."/>
            <person name="Power M.L."/>
            <person name="Jones G."/>
            <person name="Ransome R.D."/>
            <person name="Dechmann D.K.N."/>
            <person name="Locatelli A.G."/>
            <person name="Puechmaille S.J."/>
            <person name="Fedrigo O."/>
            <person name="Jarvis E.D."/>
            <person name="Hiller M."/>
            <person name="Vernes S.C."/>
            <person name="Myers E.W."/>
            <person name="Teeling E.C."/>
        </authorList>
    </citation>
    <scope>NUCLEOTIDE SEQUENCE [LARGE SCALE GENOMIC DNA]</scope>
    <source>
        <strain evidence="1">MRouAeg1</strain>
        <tissue evidence="1">Muscle</tissue>
    </source>
</reference>